<keyword evidence="2" id="KW-1185">Reference proteome</keyword>
<dbReference type="Proteomes" id="UP001489509">
    <property type="component" value="Unassembled WGS sequence"/>
</dbReference>
<comment type="caution">
    <text evidence="1">The sequence shown here is derived from an EMBL/GenBank/DDBJ whole genome shotgun (WGS) entry which is preliminary data.</text>
</comment>
<sequence>MTFEEMERLAVHNAPLPREINQEEICCFLSLRALYNNYRKGCIQKNEAQKEKRVIKTRYQESAAEHERMFAMFCRQQDNIRNAEQHMRELCKRAKEGCRSGELFQIALRCISCMTGEFDTEKWIRKLLSSPGETTVTLTEIKEAQ</sequence>
<accession>A0ABV1E0H1</accession>
<name>A0ABV1E0H1_9FIRM</name>
<reference evidence="1 2" key="1">
    <citation type="submission" date="2024-03" db="EMBL/GenBank/DDBJ databases">
        <title>Human intestinal bacterial collection.</title>
        <authorList>
            <person name="Pauvert C."/>
            <person name="Hitch T.C.A."/>
            <person name="Clavel T."/>
        </authorList>
    </citation>
    <scope>NUCLEOTIDE SEQUENCE [LARGE SCALE GENOMIC DNA]</scope>
    <source>
        <strain evidence="1 2">CLA-JM-H44</strain>
    </source>
</reference>
<proteinExistence type="predicted"/>
<dbReference type="RefSeq" id="WP_349219530.1">
    <property type="nucleotide sequence ID" value="NZ_JBBMFD010000012.1"/>
</dbReference>
<dbReference type="EMBL" id="JBBMFD010000012">
    <property type="protein sequence ID" value="MEQ2440813.1"/>
    <property type="molecule type" value="Genomic_DNA"/>
</dbReference>
<organism evidence="1 2">
    <name type="scientific">Solibaculum intestinale</name>
    <dbReference type="NCBI Taxonomy" id="3133165"/>
    <lineage>
        <taxon>Bacteria</taxon>
        <taxon>Bacillati</taxon>
        <taxon>Bacillota</taxon>
        <taxon>Clostridia</taxon>
        <taxon>Eubacteriales</taxon>
        <taxon>Oscillospiraceae</taxon>
        <taxon>Solibaculum</taxon>
    </lineage>
</organism>
<evidence type="ECO:0000313" key="2">
    <source>
        <dbReference type="Proteomes" id="UP001489509"/>
    </source>
</evidence>
<protein>
    <submittedName>
        <fullName evidence="1">Uncharacterized protein</fullName>
    </submittedName>
</protein>
<gene>
    <name evidence="1" type="ORF">WMO26_08260</name>
</gene>
<evidence type="ECO:0000313" key="1">
    <source>
        <dbReference type="EMBL" id="MEQ2440813.1"/>
    </source>
</evidence>